<dbReference type="AlphaFoldDB" id="A0A0R2B008"/>
<keyword evidence="3" id="KW-1185">Reference proteome</keyword>
<evidence type="ECO:0000313" key="3">
    <source>
        <dbReference type="Proteomes" id="UP000051672"/>
    </source>
</evidence>
<organism evidence="2 3">
    <name type="scientific">Lacticaseibacillus brantae DSM 23927</name>
    <dbReference type="NCBI Taxonomy" id="1423727"/>
    <lineage>
        <taxon>Bacteria</taxon>
        <taxon>Bacillati</taxon>
        <taxon>Bacillota</taxon>
        <taxon>Bacilli</taxon>
        <taxon>Lactobacillales</taxon>
        <taxon>Lactobacillaceae</taxon>
        <taxon>Lacticaseibacillus</taxon>
    </lineage>
</organism>
<proteinExistence type="predicted"/>
<dbReference type="OrthoDB" id="9790372at2"/>
<dbReference type="EMBL" id="AYZQ01000001">
    <property type="protein sequence ID" value="KRM72861.1"/>
    <property type="molecule type" value="Genomic_DNA"/>
</dbReference>
<gene>
    <name evidence="2" type="ORF">FC34_GL000573</name>
</gene>
<name>A0A0R2B008_9LACO</name>
<feature type="region of interest" description="Disordered" evidence="1">
    <location>
        <begin position="156"/>
        <end position="183"/>
    </location>
</feature>
<dbReference type="PATRIC" id="fig|1423727.3.peg.576"/>
<reference evidence="2 3" key="1">
    <citation type="journal article" date="2015" name="Genome Announc.">
        <title>Expanding the biotechnology potential of lactobacilli through comparative genomics of 213 strains and associated genera.</title>
        <authorList>
            <person name="Sun Z."/>
            <person name="Harris H.M."/>
            <person name="McCann A."/>
            <person name="Guo C."/>
            <person name="Argimon S."/>
            <person name="Zhang W."/>
            <person name="Yang X."/>
            <person name="Jeffery I.B."/>
            <person name="Cooney J.C."/>
            <person name="Kagawa T.F."/>
            <person name="Liu W."/>
            <person name="Song Y."/>
            <person name="Salvetti E."/>
            <person name="Wrobel A."/>
            <person name="Rasinkangas P."/>
            <person name="Parkhill J."/>
            <person name="Rea M.C."/>
            <person name="O'Sullivan O."/>
            <person name="Ritari J."/>
            <person name="Douillard F.P."/>
            <person name="Paul Ross R."/>
            <person name="Yang R."/>
            <person name="Briner A.E."/>
            <person name="Felis G.E."/>
            <person name="de Vos W.M."/>
            <person name="Barrangou R."/>
            <person name="Klaenhammer T.R."/>
            <person name="Caufield P.W."/>
            <person name="Cui Y."/>
            <person name="Zhang H."/>
            <person name="O'Toole P.W."/>
        </authorList>
    </citation>
    <scope>NUCLEOTIDE SEQUENCE [LARGE SCALE GENOMIC DNA]</scope>
    <source>
        <strain evidence="2 3">DSM 23927</strain>
    </source>
</reference>
<accession>A0A0R2B008</accession>
<evidence type="ECO:0000313" key="2">
    <source>
        <dbReference type="EMBL" id="KRM72861.1"/>
    </source>
</evidence>
<dbReference type="STRING" id="1423727.FC34_GL000573"/>
<dbReference type="InterPro" id="IPR003772">
    <property type="entry name" value="YceD"/>
</dbReference>
<dbReference type="Proteomes" id="UP000051672">
    <property type="component" value="Unassembled WGS sequence"/>
</dbReference>
<comment type="caution">
    <text evidence="2">The sequence shown here is derived from an EMBL/GenBank/DDBJ whole genome shotgun (WGS) entry which is preliminary data.</text>
</comment>
<dbReference type="Pfam" id="PF02620">
    <property type="entry name" value="YceD"/>
    <property type="match status" value="1"/>
</dbReference>
<dbReference type="RefSeq" id="WP_057893872.1">
    <property type="nucleotide sequence ID" value="NZ_AYZQ01000001.1"/>
</dbReference>
<protein>
    <submittedName>
        <fullName evidence="2">Metal-binding protein</fullName>
    </submittedName>
</protein>
<evidence type="ECO:0000256" key="1">
    <source>
        <dbReference type="SAM" id="MobiDB-lite"/>
    </source>
</evidence>
<sequence>MLNWPVLELMKYKDTPLHFNETLDLKKDLMTRDPEIMDVTPIKVDGYIAYDKGDFVVSATLNGSMIVPSTRSLTPVTLPTNLSFSEIYLGDPAHADQYEDGELLIELEGDRLDLVPAIEDHILLSIPMQILTPEEAQTGTMPAGEDWNVISEDEYAQTHDEADERPNAEFEKLKDLFKDDDTE</sequence>